<dbReference type="InterPro" id="IPR001584">
    <property type="entry name" value="Integrase_cat-core"/>
</dbReference>
<dbReference type="Proteomes" id="UP001519271">
    <property type="component" value="Unassembled WGS sequence"/>
</dbReference>
<dbReference type="SUPFAM" id="SSF46689">
    <property type="entry name" value="Homeodomain-like"/>
    <property type="match status" value="1"/>
</dbReference>
<dbReference type="InterPro" id="IPR036397">
    <property type="entry name" value="RNaseH_sf"/>
</dbReference>
<dbReference type="NCBIfam" id="NF033594">
    <property type="entry name" value="transpos_ISNCY_2"/>
    <property type="match status" value="1"/>
</dbReference>
<evidence type="ECO:0000313" key="3">
    <source>
        <dbReference type="EMBL" id="MBP1921016.1"/>
    </source>
</evidence>
<dbReference type="InterPro" id="IPR012337">
    <property type="entry name" value="RNaseH-like_sf"/>
</dbReference>
<dbReference type="Pfam" id="PF13551">
    <property type="entry name" value="HTH_29"/>
    <property type="match status" value="1"/>
</dbReference>
<dbReference type="InterPro" id="IPR047797">
    <property type="entry name" value="ISNCY_transpos"/>
</dbReference>
<evidence type="ECO:0000259" key="2">
    <source>
        <dbReference type="PROSITE" id="PS50994"/>
    </source>
</evidence>
<dbReference type="InterPro" id="IPR009057">
    <property type="entry name" value="Homeodomain-like_sf"/>
</dbReference>
<dbReference type="RefSeq" id="WP_245250919.1">
    <property type="nucleotide sequence ID" value="NZ_JAGGKC010000074.1"/>
</dbReference>
<feature type="compositionally biased region" description="Basic residues" evidence="1">
    <location>
        <begin position="121"/>
        <end position="130"/>
    </location>
</feature>
<gene>
    <name evidence="3" type="ORF">J2Z34_003541</name>
</gene>
<dbReference type="SUPFAM" id="SSF53098">
    <property type="entry name" value="Ribonuclease H-like"/>
    <property type="match status" value="1"/>
</dbReference>
<organism evidence="3 4">
    <name type="scientific">Youngiibacter multivorans</name>
    <dbReference type="NCBI Taxonomy" id="937251"/>
    <lineage>
        <taxon>Bacteria</taxon>
        <taxon>Bacillati</taxon>
        <taxon>Bacillota</taxon>
        <taxon>Clostridia</taxon>
        <taxon>Eubacteriales</taxon>
        <taxon>Clostridiaceae</taxon>
        <taxon>Youngiibacter</taxon>
    </lineage>
</organism>
<comment type="caution">
    <text evidence="3">The sequence shown here is derived from an EMBL/GenBank/DDBJ whole genome shotgun (WGS) entry which is preliminary data.</text>
</comment>
<reference evidence="3 4" key="1">
    <citation type="submission" date="2021-03" db="EMBL/GenBank/DDBJ databases">
        <title>Genomic Encyclopedia of Type Strains, Phase IV (KMG-IV): sequencing the most valuable type-strain genomes for metagenomic binning, comparative biology and taxonomic classification.</title>
        <authorList>
            <person name="Goeker M."/>
        </authorList>
    </citation>
    <scope>NUCLEOTIDE SEQUENCE [LARGE SCALE GENOMIC DNA]</scope>
    <source>
        <strain evidence="3 4">DSM 6139</strain>
    </source>
</reference>
<keyword evidence="4" id="KW-1185">Reference proteome</keyword>
<dbReference type="PROSITE" id="PS50994">
    <property type="entry name" value="INTEGRASE"/>
    <property type="match status" value="1"/>
</dbReference>
<dbReference type="Gene3D" id="3.30.420.10">
    <property type="entry name" value="Ribonuclease H-like superfamily/Ribonuclease H"/>
    <property type="match status" value="1"/>
</dbReference>
<name>A0ABS4G8Y0_9CLOT</name>
<dbReference type="PANTHER" id="PTHR35004:SF7">
    <property type="entry name" value="INTEGRASE PROTEIN"/>
    <property type="match status" value="1"/>
</dbReference>
<sequence length="431" mass="49733">MKIIMSTQEARRVTIMHECLKGIRTNKQAAQLLKITERQVQRLKAKARHDGISAVLHGNRGIPPAHALTKEQRKEIADIYAEELKNYNYSHARDVLEEDKAIIVSRSTVSRILRNQGIKSPKSRRPRKNHPSRDARSREGSMAQMDASSYDWLSNGSYLQLHGSIDDATGKVLALHFEQEETTHGYNELVYQMNSRKRLPQEFYVDCRTTFRNNNKPLESLSIDEELSGKTNFMTQFQRSMHELGIVLIYAHSPEAKGRIERLWETLQDRLPKDLARKGITTVEAANAYLPTYISYFNRKFAVKAKDPELDYAPSIPLRELKIILAHQEKRKLDRGLSFSYLGKRYSLPQMTGKEKEPLSQRDIITVATSEYIGIQVLTKGRILEPVELRERAKAIIEDVPDKIKLNEDHWVSKPKNNSPWHKTNSLFFTR</sequence>
<accession>A0ABS4G8Y0</accession>
<evidence type="ECO:0000313" key="4">
    <source>
        <dbReference type="Proteomes" id="UP001519271"/>
    </source>
</evidence>
<protein>
    <submittedName>
        <fullName evidence="3">Transposase</fullName>
    </submittedName>
</protein>
<dbReference type="PANTHER" id="PTHR35004">
    <property type="entry name" value="TRANSPOSASE RV3428C-RELATED"/>
    <property type="match status" value="1"/>
</dbReference>
<feature type="domain" description="Integrase catalytic" evidence="2">
    <location>
        <begin position="127"/>
        <end position="325"/>
    </location>
</feature>
<feature type="region of interest" description="Disordered" evidence="1">
    <location>
        <begin position="114"/>
        <end position="142"/>
    </location>
</feature>
<dbReference type="EMBL" id="JAGGKC010000074">
    <property type="protein sequence ID" value="MBP1921016.1"/>
    <property type="molecule type" value="Genomic_DNA"/>
</dbReference>
<evidence type="ECO:0000256" key="1">
    <source>
        <dbReference type="SAM" id="MobiDB-lite"/>
    </source>
</evidence>
<proteinExistence type="predicted"/>